<dbReference type="PANTHER" id="PTHR36837">
    <property type="entry name" value="POLY(3-HYDROXYALKANOATE) POLYMERASE SUBUNIT PHAC"/>
    <property type="match status" value="1"/>
</dbReference>
<dbReference type="Pfam" id="PF07167">
    <property type="entry name" value="PhaC_N"/>
    <property type="match status" value="1"/>
</dbReference>
<name>A0A498QIC9_9MYCO</name>
<organism evidence="6 7">
    <name type="scientific">Mycobacterium innocens</name>
    <dbReference type="NCBI Taxonomy" id="2341083"/>
    <lineage>
        <taxon>Bacteria</taxon>
        <taxon>Bacillati</taxon>
        <taxon>Actinomycetota</taxon>
        <taxon>Actinomycetes</taxon>
        <taxon>Mycobacteriales</taxon>
        <taxon>Mycobacteriaceae</taxon>
        <taxon>Mycobacterium</taxon>
    </lineage>
</organism>
<feature type="region of interest" description="Disordered" evidence="3">
    <location>
        <begin position="1"/>
        <end position="60"/>
    </location>
</feature>
<feature type="region of interest" description="Disordered" evidence="3">
    <location>
        <begin position="586"/>
        <end position="615"/>
    </location>
</feature>
<evidence type="ECO:0000256" key="3">
    <source>
        <dbReference type="SAM" id="MobiDB-lite"/>
    </source>
</evidence>
<dbReference type="PANTHER" id="PTHR36837:SF5">
    <property type="entry name" value="POLY-3-HYDROXYBUTYRATE SYNTHASE"/>
    <property type="match status" value="1"/>
</dbReference>
<protein>
    <submittedName>
        <fullName evidence="6">Poly(3-hydroxyalkanoate) polymerase subunit PhaC</fullName>
        <ecNumber evidence="6">2.3.1.-</ecNumber>
    </submittedName>
</protein>
<evidence type="ECO:0000259" key="4">
    <source>
        <dbReference type="Pfam" id="PF00561"/>
    </source>
</evidence>
<dbReference type="InterPro" id="IPR010941">
    <property type="entry name" value="PhaC_N"/>
</dbReference>
<accession>A0A498QIC9</accession>
<dbReference type="OrthoDB" id="7208816at2"/>
<sequence>MDAPTQKARASRATHVSGTNGAEPKLRAKTRSSKSDNDGAPPAQARSGAVRPEITDPTGQVQNVGLDQLLTEAASAESRFVPGAEFLKAAGGLALRPRLLAGQTATVAADLARVIAGRSGRTPPKGDSRFRDPAWTQSWLFRRICQGYLSISDYARALADESGLDWADHERLRLVVDNLIDALAPTNFPLTNPTVWKTSIDRGGENFVTGARAAVRDARSPIKLPASVDRTPFEVGKTMAASPGAVVRRDDRFELIQYQPRTEQVHKVPVLLIPPMISKFYVVDLSPGKSMVEFIGDRGLQPFALSWANPTRDEAGWNLEDYLESIVEAIETTREIAGADAVHVVAFCAGGIATTTAVAHLAALGHIDRVASLSLMVTVLDVRRGGPILSIASPDIAKAAKAKIKRKGYLAGTELARTFAWLRPNDMVWNNFVNNYYLGNKPPALDLLFWNLDSMNMPAGLHADLVDLALANPLANPGALRVLGTPIDLAQITCDAYIAAGETDHLTPWPSCYRSIEMLGGKTRFALSTSGHIAAVIHPPGNPKSAYRIGDESCPTPEEWLRSAQVHKGTWWQDWAPWLAERAGGKAKAPDRLGNSRYTPLDPAPGTYVFKQSQG</sequence>
<keyword evidence="2 6" id="KW-0012">Acyltransferase</keyword>
<dbReference type="GO" id="GO:0016746">
    <property type="term" value="F:acyltransferase activity"/>
    <property type="evidence" value="ECO:0007669"/>
    <property type="project" value="UniProtKB-KW"/>
</dbReference>
<feature type="domain" description="Poly-beta-hydroxybutyrate polymerase N-terminal" evidence="5">
    <location>
        <begin position="127"/>
        <end position="295"/>
    </location>
</feature>
<evidence type="ECO:0000259" key="5">
    <source>
        <dbReference type="Pfam" id="PF07167"/>
    </source>
</evidence>
<dbReference type="InterPro" id="IPR000073">
    <property type="entry name" value="AB_hydrolase_1"/>
</dbReference>
<evidence type="ECO:0000313" key="7">
    <source>
        <dbReference type="Proteomes" id="UP000267289"/>
    </source>
</evidence>
<dbReference type="Pfam" id="PF00561">
    <property type="entry name" value="Abhydrolase_1"/>
    <property type="match status" value="1"/>
</dbReference>
<dbReference type="Gene3D" id="3.40.50.1820">
    <property type="entry name" value="alpha/beta hydrolase"/>
    <property type="match status" value="1"/>
</dbReference>
<dbReference type="RefSeq" id="WP_082274521.1">
    <property type="nucleotide sequence ID" value="NZ_UPHQ01000303.1"/>
</dbReference>
<gene>
    <name evidence="6" type="primary">phaC_2</name>
    <name evidence="6" type="ORF">LAUMK13_05514</name>
</gene>
<dbReference type="GO" id="GO:0042619">
    <property type="term" value="P:poly-hydroxybutyrate biosynthetic process"/>
    <property type="evidence" value="ECO:0007669"/>
    <property type="project" value="InterPro"/>
</dbReference>
<dbReference type="EMBL" id="UPHQ01000303">
    <property type="protein sequence ID" value="VBA45708.1"/>
    <property type="molecule type" value="Genomic_DNA"/>
</dbReference>
<dbReference type="SUPFAM" id="SSF53474">
    <property type="entry name" value="alpha/beta-Hydrolases"/>
    <property type="match status" value="1"/>
</dbReference>
<dbReference type="EC" id="2.3.1.-" evidence="6"/>
<dbReference type="InterPro" id="IPR051321">
    <property type="entry name" value="PHA/PHB_synthase"/>
</dbReference>
<evidence type="ECO:0000256" key="1">
    <source>
        <dbReference type="ARBA" id="ARBA00022679"/>
    </source>
</evidence>
<dbReference type="Proteomes" id="UP000267289">
    <property type="component" value="Unassembled WGS sequence"/>
</dbReference>
<proteinExistence type="predicted"/>
<keyword evidence="7" id="KW-1185">Reference proteome</keyword>
<evidence type="ECO:0000256" key="2">
    <source>
        <dbReference type="ARBA" id="ARBA00023315"/>
    </source>
</evidence>
<keyword evidence="1 6" id="KW-0808">Transferase</keyword>
<evidence type="ECO:0000313" key="6">
    <source>
        <dbReference type="EMBL" id="VBA45708.1"/>
    </source>
</evidence>
<feature type="domain" description="AB hydrolase-1" evidence="4">
    <location>
        <begin position="297"/>
        <end position="537"/>
    </location>
</feature>
<reference evidence="6 7" key="1">
    <citation type="submission" date="2018-09" db="EMBL/GenBank/DDBJ databases">
        <authorList>
            <person name="Tagini F."/>
        </authorList>
    </citation>
    <scope>NUCLEOTIDE SEQUENCE [LARGE SCALE GENOMIC DNA]</scope>
    <source>
        <strain evidence="6 7">MK13</strain>
    </source>
</reference>
<dbReference type="AlphaFoldDB" id="A0A498QIC9"/>
<dbReference type="InterPro" id="IPR029058">
    <property type="entry name" value="AB_hydrolase_fold"/>
</dbReference>